<dbReference type="Pfam" id="PF00496">
    <property type="entry name" value="SBP_bac_5"/>
    <property type="match status" value="1"/>
</dbReference>
<evidence type="ECO:0000313" key="7">
    <source>
        <dbReference type="Proteomes" id="UP000199337"/>
    </source>
</evidence>
<dbReference type="EMBL" id="FOOX01000018">
    <property type="protein sequence ID" value="SFH15515.1"/>
    <property type="molecule type" value="Genomic_DNA"/>
</dbReference>
<dbReference type="GO" id="GO:1904680">
    <property type="term" value="F:peptide transmembrane transporter activity"/>
    <property type="evidence" value="ECO:0007669"/>
    <property type="project" value="TreeGrafter"/>
</dbReference>
<dbReference type="GO" id="GO:0015833">
    <property type="term" value="P:peptide transport"/>
    <property type="evidence" value="ECO:0007669"/>
    <property type="project" value="TreeGrafter"/>
</dbReference>
<dbReference type="PROSITE" id="PS51257">
    <property type="entry name" value="PROKAR_LIPOPROTEIN"/>
    <property type="match status" value="1"/>
</dbReference>
<evidence type="ECO:0000313" key="6">
    <source>
        <dbReference type="EMBL" id="SFH15515.1"/>
    </source>
</evidence>
<dbReference type="InterPro" id="IPR000914">
    <property type="entry name" value="SBP_5_dom"/>
</dbReference>
<evidence type="ECO:0000256" key="2">
    <source>
        <dbReference type="ARBA" id="ARBA00005695"/>
    </source>
</evidence>
<dbReference type="PANTHER" id="PTHR30290">
    <property type="entry name" value="PERIPLASMIC BINDING COMPONENT OF ABC TRANSPORTER"/>
    <property type="match status" value="1"/>
</dbReference>
<keyword evidence="3" id="KW-0813">Transport</keyword>
<dbReference type="GO" id="GO:0043190">
    <property type="term" value="C:ATP-binding cassette (ABC) transporter complex"/>
    <property type="evidence" value="ECO:0007669"/>
    <property type="project" value="InterPro"/>
</dbReference>
<comment type="similarity">
    <text evidence="2">Belongs to the bacterial solute-binding protein 5 family.</text>
</comment>
<evidence type="ECO:0000256" key="1">
    <source>
        <dbReference type="ARBA" id="ARBA00004196"/>
    </source>
</evidence>
<dbReference type="Gene3D" id="3.40.190.10">
    <property type="entry name" value="Periplasmic binding protein-like II"/>
    <property type="match status" value="1"/>
</dbReference>
<organism evidence="6 7">
    <name type="scientific">Desulfotruncus arcticus DSM 17038</name>
    <dbReference type="NCBI Taxonomy" id="1121424"/>
    <lineage>
        <taxon>Bacteria</taxon>
        <taxon>Bacillati</taxon>
        <taxon>Bacillota</taxon>
        <taxon>Clostridia</taxon>
        <taxon>Eubacteriales</taxon>
        <taxon>Desulfallaceae</taxon>
        <taxon>Desulfotruncus</taxon>
    </lineage>
</organism>
<dbReference type="GO" id="GO:0030313">
    <property type="term" value="C:cell envelope"/>
    <property type="evidence" value="ECO:0007669"/>
    <property type="project" value="UniProtKB-SubCell"/>
</dbReference>
<feature type="domain" description="Solute-binding protein family 5" evidence="5">
    <location>
        <begin position="75"/>
        <end position="422"/>
    </location>
</feature>
<comment type="subcellular location">
    <subcellularLocation>
        <location evidence="1">Cell envelope</location>
    </subcellularLocation>
</comment>
<sequence length="524" mass="57872">MKIKIIKKTVLMVLVSFLVMILLTGCGGGGGPQEKAPAAAENVLKLAAAFDFKSAMEGKMLIFDSLVKLDHTGNIQPSLAESWEVSGAGKDYTFHLRKGVTFHDGTPFNAETAKLSLEWMSQSEVWGKSIQDINTPDEYTVTVSFNKFCANFLQDLADSSSCAMLCPGALEPAGSSEGKLTNFIGTGPYKLDSYEKDKQAVLIRNDSYWGDKQKLDKVIWYRIPDPQAQIVALKAGEVDIIGIAEHHSSVPYVEVPGLKQAGYQVSTQSYGRYQVLEFNCRREPFNDRNVRLAFNYAVDKEKMVQELFGGLTEPADTITAPWFKYGPSEVKEKFTYDQEKAKQLLAEAGWRDTNGDGLLDKDGKPFSCELLIPAGEANADAVAVYVQSELKKIGVDLQLLTLESSSAGQKKNEGQYDLFVHHSFCLPTTPGGIAPGDKYDSGAASWKYAYHSPELDQLIAKAFGDPDETGRKEFCNQIWDLLHHQAPCIPLYDIVKLVVYRDGVTGFQPGATMFDMDLKNIEVK</sequence>
<dbReference type="OrthoDB" id="137511at2"/>
<dbReference type="SUPFAM" id="SSF53850">
    <property type="entry name" value="Periplasmic binding protein-like II"/>
    <property type="match status" value="1"/>
</dbReference>
<dbReference type="STRING" id="341036.SAMN05660649_04088"/>
<evidence type="ECO:0000259" key="5">
    <source>
        <dbReference type="Pfam" id="PF00496"/>
    </source>
</evidence>
<dbReference type="PIRSF" id="PIRSF002741">
    <property type="entry name" value="MppA"/>
    <property type="match status" value="1"/>
</dbReference>
<evidence type="ECO:0000256" key="4">
    <source>
        <dbReference type="ARBA" id="ARBA00022729"/>
    </source>
</evidence>
<protein>
    <submittedName>
        <fullName evidence="6">Peptide/nickel transport system substrate-binding protein</fullName>
    </submittedName>
</protein>
<accession>A0A1I2XQ68</accession>
<gene>
    <name evidence="6" type="ORF">SAMN05660649_04088</name>
</gene>
<dbReference type="Gene3D" id="3.10.105.10">
    <property type="entry name" value="Dipeptide-binding Protein, Domain 3"/>
    <property type="match status" value="1"/>
</dbReference>
<evidence type="ECO:0000256" key="3">
    <source>
        <dbReference type="ARBA" id="ARBA00022448"/>
    </source>
</evidence>
<keyword evidence="4" id="KW-0732">Signal</keyword>
<dbReference type="InterPro" id="IPR039424">
    <property type="entry name" value="SBP_5"/>
</dbReference>
<dbReference type="PANTHER" id="PTHR30290:SF10">
    <property type="entry name" value="PERIPLASMIC OLIGOPEPTIDE-BINDING PROTEIN-RELATED"/>
    <property type="match status" value="1"/>
</dbReference>
<dbReference type="RefSeq" id="WP_092473828.1">
    <property type="nucleotide sequence ID" value="NZ_FOOX01000018.1"/>
</dbReference>
<dbReference type="AlphaFoldDB" id="A0A1I2XQ68"/>
<dbReference type="Proteomes" id="UP000199337">
    <property type="component" value="Unassembled WGS sequence"/>
</dbReference>
<proteinExistence type="inferred from homology"/>
<name>A0A1I2XQ68_9FIRM</name>
<reference evidence="7" key="1">
    <citation type="submission" date="2016-10" db="EMBL/GenBank/DDBJ databases">
        <authorList>
            <person name="Varghese N."/>
            <person name="Submissions S."/>
        </authorList>
    </citation>
    <scope>NUCLEOTIDE SEQUENCE [LARGE SCALE GENOMIC DNA]</scope>
    <source>
        <strain evidence="7">DSM 17038</strain>
    </source>
</reference>
<dbReference type="InterPro" id="IPR030678">
    <property type="entry name" value="Peptide/Ni-bd"/>
</dbReference>
<keyword evidence="7" id="KW-1185">Reference proteome</keyword>
<dbReference type="GO" id="GO:0042597">
    <property type="term" value="C:periplasmic space"/>
    <property type="evidence" value="ECO:0007669"/>
    <property type="project" value="UniProtKB-ARBA"/>
</dbReference>